<dbReference type="Gene3D" id="3.40.50.360">
    <property type="match status" value="1"/>
</dbReference>
<dbReference type="InterPro" id="IPR003680">
    <property type="entry name" value="Flavodoxin_fold"/>
</dbReference>
<protein>
    <recommendedName>
        <fullName evidence="3">Flavodoxin-like fold domain-containing protein</fullName>
    </recommendedName>
</protein>
<dbReference type="InterPro" id="IPR051545">
    <property type="entry name" value="NAD(P)H_dehydrogenase_qn"/>
</dbReference>
<evidence type="ECO:0000256" key="1">
    <source>
        <dbReference type="ARBA" id="ARBA00006252"/>
    </source>
</evidence>
<organism evidence="4 5">
    <name type="scientific">Endozoicomonas montiporae</name>
    <dbReference type="NCBI Taxonomy" id="1027273"/>
    <lineage>
        <taxon>Bacteria</taxon>
        <taxon>Pseudomonadati</taxon>
        <taxon>Pseudomonadota</taxon>
        <taxon>Gammaproteobacteria</taxon>
        <taxon>Oceanospirillales</taxon>
        <taxon>Endozoicomonadaceae</taxon>
        <taxon>Endozoicomonas</taxon>
    </lineage>
</organism>
<evidence type="ECO:0000259" key="3">
    <source>
        <dbReference type="Pfam" id="PF02525"/>
    </source>
</evidence>
<dbReference type="Proteomes" id="UP000028006">
    <property type="component" value="Unassembled WGS sequence"/>
</dbReference>
<dbReference type="EMBL" id="JOKG01000002">
    <property type="protein sequence ID" value="KEQ14682.1"/>
    <property type="molecule type" value="Genomic_DNA"/>
</dbReference>
<dbReference type="PANTHER" id="PTHR10204:SF34">
    <property type="entry name" value="NAD(P)H DEHYDROGENASE [QUINONE] 1 ISOFORM 1"/>
    <property type="match status" value="1"/>
</dbReference>
<reference evidence="4 5" key="1">
    <citation type="submission" date="2014-06" db="EMBL/GenBank/DDBJ databases">
        <title>Whole Genome Sequences of Three Symbiotic Endozoicomonas Bacteria.</title>
        <authorList>
            <person name="Neave M.J."/>
            <person name="Apprill A."/>
            <person name="Voolstra C.R."/>
        </authorList>
    </citation>
    <scope>NUCLEOTIDE SEQUENCE [LARGE SCALE GENOMIC DNA]</scope>
    <source>
        <strain evidence="4 5">LMG 24815</strain>
    </source>
</reference>
<dbReference type="GO" id="GO:0003955">
    <property type="term" value="F:NAD(P)H dehydrogenase (quinone) activity"/>
    <property type="evidence" value="ECO:0007669"/>
    <property type="project" value="TreeGrafter"/>
</dbReference>
<gene>
    <name evidence="4" type="ORF">GZ77_10235</name>
</gene>
<dbReference type="AlphaFoldDB" id="A0A081N8A9"/>
<dbReference type="PANTHER" id="PTHR10204">
    <property type="entry name" value="NAD P H OXIDOREDUCTASE-RELATED"/>
    <property type="match status" value="1"/>
</dbReference>
<keyword evidence="5" id="KW-1185">Reference proteome</keyword>
<evidence type="ECO:0000256" key="2">
    <source>
        <dbReference type="ARBA" id="ARBA00023002"/>
    </source>
</evidence>
<proteinExistence type="inferred from homology"/>
<feature type="domain" description="Flavodoxin-like fold" evidence="3">
    <location>
        <begin position="4"/>
        <end position="174"/>
    </location>
</feature>
<comment type="caution">
    <text evidence="4">The sequence shown here is derived from an EMBL/GenBank/DDBJ whole genome shotgun (WGS) entry which is preliminary data.</text>
</comment>
<dbReference type="Pfam" id="PF02525">
    <property type="entry name" value="Flavodoxin_2"/>
    <property type="match status" value="1"/>
</dbReference>
<evidence type="ECO:0000313" key="5">
    <source>
        <dbReference type="Proteomes" id="UP000028006"/>
    </source>
</evidence>
<name>A0A081N8A9_9GAMM</name>
<dbReference type="GO" id="GO:0005829">
    <property type="term" value="C:cytosol"/>
    <property type="evidence" value="ECO:0007669"/>
    <property type="project" value="TreeGrafter"/>
</dbReference>
<accession>A0A081N8A9</accession>
<comment type="similarity">
    <text evidence="1">Belongs to the NAD(P)H dehydrogenase (quinone) family.</text>
</comment>
<sequence length="197" mass="22709">MTAKKILVVYAHPNPESFNAAVKAQVESTLVEAGHEVNVLDLYQQEFTATMSLDERLRYMTSDNTTGIEQEVCRLRWAEALVLVYPTWWSGPPAILKGWLDRVWLPGIAAKFNTGVVEPGLTKIRTVVVITTQGSSWWRMKLIGNPPRKMMKLCLKTCTRFRRFHWLALYSMDKNTQQQRERFLLKLKTGLPKLLSR</sequence>
<evidence type="ECO:0000313" key="4">
    <source>
        <dbReference type="EMBL" id="KEQ14682.1"/>
    </source>
</evidence>
<dbReference type="RefSeq" id="WP_034874694.1">
    <property type="nucleotide sequence ID" value="NZ_JOKG01000002.1"/>
</dbReference>
<dbReference type="InterPro" id="IPR029039">
    <property type="entry name" value="Flavoprotein-like_sf"/>
</dbReference>
<dbReference type="SUPFAM" id="SSF52218">
    <property type="entry name" value="Flavoproteins"/>
    <property type="match status" value="1"/>
</dbReference>
<keyword evidence="2" id="KW-0560">Oxidoreductase</keyword>
<dbReference type="eggNOG" id="COG2249">
    <property type="taxonomic scope" value="Bacteria"/>
</dbReference>